<dbReference type="AlphaFoldDB" id="A0A1M4ZEV8"/>
<evidence type="ECO:0000313" key="2">
    <source>
        <dbReference type="Proteomes" id="UP000184035"/>
    </source>
</evidence>
<protein>
    <recommendedName>
        <fullName evidence="3">DUF3885 domain-containing protein</fullName>
    </recommendedName>
</protein>
<proteinExistence type="predicted"/>
<evidence type="ECO:0008006" key="3">
    <source>
        <dbReference type="Google" id="ProtNLM"/>
    </source>
</evidence>
<name>A0A1M4ZEV8_9CLOT</name>
<dbReference type="RefSeq" id="WP_242977358.1">
    <property type="nucleotide sequence ID" value="NZ_FQVM01000044.1"/>
</dbReference>
<dbReference type="EMBL" id="FQVM01000044">
    <property type="protein sequence ID" value="SHF16337.1"/>
    <property type="molecule type" value="Genomic_DNA"/>
</dbReference>
<gene>
    <name evidence="1" type="ORF">SAMN05443638_1443</name>
</gene>
<organism evidence="1 2">
    <name type="scientific">Clostridium fallax</name>
    <dbReference type="NCBI Taxonomy" id="1533"/>
    <lineage>
        <taxon>Bacteria</taxon>
        <taxon>Bacillati</taxon>
        <taxon>Bacillota</taxon>
        <taxon>Clostridia</taxon>
        <taxon>Eubacteriales</taxon>
        <taxon>Clostridiaceae</taxon>
        <taxon>Clostridium</taxon>
    </lineage>
</organism>
<dbReference type="Proteomes" id="UP000184035">
    <property type="component" value="Unassembled WGS sequence"/>
</dbReference>
<sequence length="191" mass="22823">MDNKYSKILKAVSSDEFNNIVKIKFSNIDVGFNNFTNGILENNREFQSKENIEKNFIRFIEEACILNDCDKVIIDFYLNKLNEEEIKNLYSLLEEGDKEILKDQIDFIDKKNIYFQLDYNLIPFIVKLNTRELFFSTIYFTKFPCTLWGNYNMKFPIFFDNMKFIDLYKDLAEKNNLNINCINLKNKKGQL</sequence>
<reference evidence="1 2" key="1">
    <citation type="submission" date="2016-11" db="EMBL/GenBank/DDBJ databases">
        <authorList>
            <person name="Jaros S."/>
            <person name="Januszkiewicz K."/>
            <person name="Wedrychowicz H."/>
        </authorList>
    </citation>
    <scope>NUCLEOTIDE SEQUENCE [LARGE SCALE GENOMIC DNA]</scope>
    <source>
        <strain evidence="1 2">DSM 2631</strain>
    </source>
</reference>
<keyword evidence="2" id="KW-1185">Reference proteome</keyword>
<evidence type="ECO:0000313" key="1">
    <source>
        <dbReference type="EMBL" id="SHF16337.1"/>
    </source>
</evidence>
<accession>A0A1M4ZEV8</accession>